<protein>
    <submittedName>
        <fullName evidence="2">Uncharacterized protein</fullName>
    </submittedName>
</protein>
<organism evidence="2">
    <name type="scientific">marine sediment metagenome</name>
    <dbReference type="NCBI Taxonomy" id="412755"/>
    <lineage>
        <taxon>unclassified sequences</taxon>
        <taxon>metagenomes</taxon>
        <taxon>ecological metagenomes</taxon>
    </lineage>
</organism>
<evidence type="ECO:0000256" key="1">
    <source>
        <dbReference type="SAM" id="MobiDB-lite"/>
    </source>
</evidence>
<proteinExistence type="predicted"/>
<dbReference type="AlphaFoldDB" id="X0WL99"/>
<comment type="caution">
    <text evidence="2">The sequence shown here is derived from an EMBL/GenBank/DDBJ whole genome shotgun (WGS) entry which is preliminary data.</text>
</comment>
<dbReference type="EMBL" id="BARS01040048">
    <property type="protein sequence ID" value="GAG31440.1"/>
    <property type="molecule type" value="Genomic_DNA"/>
</dbReference>
<evidence type="ECO:0000313" key="2">
    <source>
        <dbReference type="EMBL" id="GAG31440.1"/>
    </source>
</evidence>
<reference evidence="2" key="1">
    <citation type="journal article" date="2014" name="Front. Microbiol.">
        <title>High frequency of phylogenetically diverse reductive dehalogenase-homologous genes in deep subseafloor sedimentary metagenomes.</title>
        <authorList>
            <person name="Kawai M."/>
            <person name="Futagami T."/>
            <person name="Toyoda A."/>
            <person name="Takaki Y."/>
            <person name="Nishi S."/>
            <person name="Hori S."/>
            <person name="Arai W."/>
            <person name="Tsubouchi T."/>
            <person name="Morono Y."/>
            <person name="Uchiyama I."/>
            <person name="Ito T."/>
            <person name="Fujiyama A."/>
            <person name="Inagaki F."/>
            <person name="Takami H."/>
        </authorList>
    </citation>
    <scope>NUCLEOTIDE SEQUENCE</scope>
    <source>
        <strain evidence="2">Expedition CK06-06</strain>
    </source>
</reference>
<accession>X0WL99</accession>
<name>X0WL99_9ZZZZ</name>
<feature type="region of interest" description="Disordered" evidence="1">
    <location>
        <begin position="1"/>
        <end position="30"/>
    </location>
</feature>
<sequence>MNNKIPYNKKLNSEKQWGSGGPRDIQRKQNATYGSAVIQLPKMSVEELKQLLGSAASTDKNG</sequence>
<gene>
    <name evidence="2" type="ORF">S01H1_61103</name>
</gene>
<feature type="non-terminal residue" evidence="2">
    <location>
        <position position="62"/>
    </location>
</feature>